<evidence type="ECO:0000256" key="4">
    <source>
        <dbReference type="SAM" id="MobiDB-lite"/>
    </source>
</evidence>
<dbReference type="InParanoid" id="A9VCU2"/>
<dbReference type="AlphaFoldDB" id="A9VCU2"/>
<keyword evidence="3" id="KW-0808">Transferase</keyword>
<dbReference type="EMBL" id="CH991583">
    <property type="protein sequence ID" value="EDQ84654.1"/>
    <property type="molecule type" value="Genomic_DNA"/>
</dbReference>
<feature type="compositionally biased region" description="Acidic residues" evidence="4">
    <location>
        <begin position="246"/>
        <end position="261"/>
    </location>
</feature>
<evidence type="ECO:0000256" key="1">
    <source>
        <dbReference type="ARBA" id="ARBA00000885"/>
    </source>
</evidence>
<evidence type="ECO:0000256" key="3">
    <source>
        <dbReference type="ARBA" id="ARBA00022679"/>
    </source>
</evidence>
<accession>A9VCU2</accession>
<organism evidence="5 6">
    <name type="scientific">Monosiga brevicollis</name>
    <name type="common">Choanoflagellate</name>
    <dbReference type="NCBI Taxonomy" id="81824"/>
    <lineage>
        <taxon>Eukaryota</taxon>
        <taxon>Choanoflagellata</taxon>
        <taxon>Craspedida</taxon>
        <taxon>Salpingoecidae</taxon>
        <taxon>Monosiga</taxon>
    </lineage>
</organism>
<dbReference type="RefSeq" id="XP_001750558.1">
    <property type="nucleotide sequence ID" value="XM_001750506.1"/>
</dbReference>
<dbReference type="PANTHER" id="PTHR45700:SF2">
    <property type="entry name" value="UBIQUITIN-PROTEIN LIGASE E3C"/>
    <property type="match status" value="1"/>
</dbReference>
<dbReference type="PANTHER" id="PTHR45700">
    <property type="entry name" value="UBIQUITIN-PROTEIN LIGASE E3C"/>
    <property type="match status" value="1"/>
</dbReference>
<evidence type="ECO:0000256" key="2">
    <source>
        <dbReference type="ARBA" id="ARBA00012485"/>
    </source>
</evidence>
<gene>
    <name evidence="5" type="ORF">MONBRDRAFT_30035</name>
</gene>
<dbReference type="EC" id="2.3.2.26" evidence="2"/>
<sequence>MFDGKAKRQKNISLGGARRTKERGAIMHQAAAARQQRHARRRRERCLLSLQAGSLACVVDLAGLPSTLLPPTEPSDYVKVAAFLCQKAAPLHEAATSGLGPGATCPAIEAIVFRQRLFQATLILLNHSSDLHLRLYLDFFDAESQTARVPDLLTDAMIKTLVSQFAQAPPATGPWQLLNDANKLAAFGLLLLKSVRCQDGGLANAAQILPLLATTIGALMRMLGLRDVLEPKSQRPARSEGAADSSSDDDSDSEAESDAEDEAKRTRTVPSAVALVNALLTADEVTRLDAIAANCDQYDAFAAVIHGALRLCPTEAILVRSLHQLASKPQFLASLAQRVLNLLAPSPGSSDDALLPVLDIFFRAAGYDLAIVPNDKLGTYLESVYTRTTFVQLIKNVLSYTVSALLSGQTSRVLTNVVAPLLKQLQQRTHGISWMGDELWLVPRVSGPLQALNPRALLDFLSSHGRNVPAGVDATAGNVLLHTPFVVPFLDRAHLFQVMVGLDTVPVFERHPVRISRETPYADAFSALSAMSGKEQIQVTITKDGLPEAGVD</sequence>
<dbReference type="GO" id="GO:0061630">
    <property type="term" value="F:ubiquitin protein ligase activity"/>
    <property type="evidence" value="ECO:0000318"/>
    <property type="project" value="GO_Central"/>
</dbReference>
<feature type="region of interest" description="Disordered" evidence="4">
    <location>
        <begin position="231"/>
        <end position="266"/>
    </location>
</feature>
<dbReference type="GO" id="GO:0000209">
    <property type="term" value="P:protein polyubiquitination"/>
    <property type="evidence" value="ECO:0000318"/>
    <property type="project" value="GO_Central"/>
</dbReference>
<dbReference type="InterPro" id="IPR044611">
    <property type="entry name" value="E3A/B/C-like"/>
</dbReference>
<proteinExistence type="predicted"/>
<dbReference type="Proteomes" id="UP000001357">
    <property type="component" value="Unassembled WGS sequence"/>
</dbReference>
<comment type="catalytic activity">
    <reaction evidence="1">
        <text>S-ubiquitinyl-[E2 ubiquitin-conjugating enzyme]-L-cysteine + [acceptor protein]-L-lysine = [E2 ubiquitin-conjugating enzyme]-L-cysteine + N(6)-ubiquitinyl-[acceptor protein]-L-lysine.</text>
        <dbReference type="EC" id="2.3.2.26"/>
    </reaction>
</comment>
<dbReference type="GeneID" id="5895807"/>
<protein>
    <recommendedName>
        <fullName evidence="2">HECT-type E3 ubiquitin transferase</fullName>
        <ecNumber evidence="2">2.3.2.26</ecNumber>
    </recommendedName>
</protein>
<feature type="region of interest" description="Disordered" evidence="4">
    <location>
        <begin position="1"/>
        <end position="22"/>
    </location>
</feature>
<evidence type="ECO:0000313" key="6">
    <source>
        <dbReference type="Proteomes" id="UP000001357"/>
    </source>
</evidence>
<name>A9VCU2_MONBE</name>
<feature type="non-terminal residue" evidence="5">
    <location>
        <position position="552"/>
    </location>
</feature>
<dbReference type="KEGG" id="mbr:MONBRDRAFT_30035"/>
<reference evidence="5 6" key="1">
    <citation type="journal article" date="2008" name="Nature">
        <title>The genome of the choanoflagellate Monosiga brevicollis and the origin of metazoans.</title>
        <authorList>
            <consortium name="JGI Sequencing"/>
            <person name="King N."/>
            <person name="Westbrook M.J."/>
            <person name="Young S.L."/>
            <person name="Kuo A."/>
            <person name="Abedin M."/>
            <person name="Chapman J."/>
            <person name="Fairclough S."/>
            <person name="Hellsten U."/>
            <person name="Isogai Y."/>
            <person name="Letunic I."/>
            <person name="Marr M."/>
            <person name="Pincus D."/>
            <person name="Putnam N."/>
            <person name="Rokas A."/>
            <person name="Wright K.J."/>
            <person name="Zuzow R."/>
            <person name="Dirks W."/>
            <person name="Good M."/>
            <person name="Goodstein D."/>
            <person name="Lemons D."/>
            <person name="Li W."/>
            <person name="Lyons J.B."/>
            <person name="Morris A."/>
            <person name="Nichols S."/>
            <person name="Richter D.J."/>
            <person name="Salamov A."/>
            <person name="Bork P."/>
            <person name="Lim W.A."/>
            <person name="Manning G."/>
            <person name="Miller W.T."/>
            <person name="McGinnis W."/>
            <person name="Shapiro H."/>
            <person name="Tjian R."/>
            <person name="Grigoriev I.V."/>
            <person name="Rokhsar D."/>
        </authorList>
    </citation>
    <scope>NUCLEOTIDE SEQUENCE [LARGE SCALE GENOMIC DNA]</scope>
    <source>
        <strain evidence="6">MX1 / ATCC 50154</strain>
    </source>
</reference>
<keyword evidence="6" id="KW-1185">Reference proteome</keyword>
<dbReference type="GO" id="GO:0006511">
    <property type="term" value="P:ubiquitin-dependent protein catabolic process"/>
    <property type="evidence" value="ECO:0000318"/>
    <property type="project" value="GO_Central"/>
</dbReference>
<evidence type="ECO:0000313" key="5">
    <source>
        <dbReference type="EMBL" id="EDQ84654.1"/>
    </source>
</evidence>